<dbReference type="GO" id="GO:1903607">
    <property type="term" value="P:cytochrome c biosynthetic process"/>
    <property type="evidence" value="ECO:0007669"/>
    <property type="project" value="TreeGrafter"/>
</dbReference>
<gene>
    <name evidence="13" type="ORF">AVDCRST_MAG50-982</name>
</gene>
<evidence type="ECO:0000256" key="4">
    <source>
        <dbReference type="ARBA" id="ARBA00016452"/>
    </source>
</evidence>
<dbReference type="InterPro" id="IPR026031">
    <property type="entry name" value="Cyt_c_CcmB_bac"/>
</dbReference>
<dbReference type="EMBL" id="CADCTF010000001">
    <property type="protein sequence ID" value="CAA9209996.1"/>
    <property type="molecule type" value="Genomic_DNA"/>
</dbReference>
<keyword evidence="11 12" id="KW-0472">Membrane</keyword>
<dbReference type="GO" id="GO:0017004">
    <property type="term" value="P:cytochrome complex assembly"/>
    <property type="evidence" value="ECO:0007669"/>
    <property type="project" value="UniProtKB-KW"/>
</dbReference>
<comment type="subcellular location">
    <subcellularLocation>
        <location evidence="2">Cell inner membrane</location>
        <topology evidence="2">Multi-pass membrane protein</topology>
    </subcellularLocation>
</comment>
<comment type="function">
    <text evidence="1">Required for the export of heme to the periplasm for the biogenesis of c-type cytochromes.</text>
</comment>
<dbReference type="PIRSF" id="PIRSF002764">
    <property type="entry name" value="CcmB"/>
    <property type="match status" value="1"/>
</dbReference>
<evidence type="ECO:0000256" key="3">
    <source>
        <dbReference type="ARBA" id="ARBA00010544"/>
    </source>
</evidence>
<comment type="similarity">
    <text evidence="3">Belongs to the CcmB/CycW/HelB family.</text>
</comment>
<feature type="transmembrane region" description="Helical" evidence="12">
    <location>
        <begin position="21"/>
        <end position="41"/>
    </location>
</feature>
<keyword evidence="5" id="KW-0813">Transport</keyword>
<sequence length="222" mass="22718">MLRDALLVGAKDLRVEVRSRVALNQVAPFAVLVLVLFAFALDPDRGLLASAAPGLYWIAVTFSALLAIQRSFAVEAADGARDGLRLSGLDPAGIFLGKAAAIAGQLLVLEVLLGVGVVVLYGTELRGGTVLALTCLAATAGLAAAGTLAGVLAAGLRVRETLLPLLLVPVAAPVVLAATKAWEAALDGQSDQGWPWLRLLGAFAAVYVAFGVVAFGPLLEEA</sequence>
<accession>A0A6J4GZA6</accession>
<keyword evidence="9" id="KW-0201">Cytochrome c-type biogenesis</keyword>
<dbReference type="InterPro" id="IPR003544">
    <property type="entry name" value="Cyt_c_biogenesis_CcmB"/>
</dbReference>
<protein>
    <recommendedName>
        <fullName evidence="4">Heme exporter protein B</fullName>
    </recommendedName>
</protein>
<evidence type="ECO:0000256" key="7">
    <source>
        <dbReference type="ARBA" id="ARBA00022519"/>
    </source>
</evidence>
<feature type="transmembrane region" description="Helical" evidence="12">
    <location>
        <begin position="199"/>
        <end position="219"/>
    </location>
</feature>
<evidence type="ECO:0000256" key="1">
    <source>
        <dbReference type="ARBA" id="ARBA00002442"/>
    </source>
</evidence>
<evidence type="ECO:0000256" key="6">
    <source>
        <dbReference type="ARBA" id="ARBA00022475"/>
    </source>
</evidence>
<feature type="transmembrane region" description="Helical" evidence="12">
    <location>
        <begin position="161"/>
        <end position="179"/>
    </location>
</feature>
<feature type="transmembrane region" description="Helical" evidence="12">
    <location>
        <begin position="129"/>
        <end position="154"/>
    </location>
</feature>
<proteinExistence type="inferred from homology"/>
<dbReference type="AlphaFoldDB" id="A0A6J4GZA6"/>
<evidence type="ECO:0000256" key="5">
    <source>
        <dbReference type="ARBA" id="ARBA00022448"/>
    </source>
</evidence>
<feature type="transmembrane region" description="Helical" evidence="12">
    <location>
        <begin position="99"/>
        <end position="123"/>
    </location>
</feature>
<dbReference type="GO" id="GO:0015232">
    <property type="term" value="F:heme transmembrane transporter activity"/>
    <property type="evidence" value="ECO:0007669"/>
    <property type="project" value="InterPro"/>
</dbReference>
<evidence type="ECO:0000256" key="8">
    <source>
        <dbReference type="ARBA" id="ARBA00022692"/>
    </source>
</evidence>
<keyword evidence="6" id="KW-1003">Cell membrane</keyword>
<keyword evidence="10 12" id="KW-1133">Transmembrane helix</keyword>
<dbReference type="GO" id="GO:0005886">
    <property type="term" value="C:plasma membrane"/>
    <property type="evidence" value="ECO:0007669"/>
    <property type="project" value="UniProtKB-SubCell"/>
</dbReference>
<feature type="transmembrane region" description="Helical" evidence="12">
    <location>
        <begin position="47"/>
        <end position="68"/>
    </location>
</feature>
<evidence type="ECO:0000256" key="12">
    <source>
        <dbReference type="SAM" id="Phobius"/>
    </source>
</evidence>
<evidence type="ECO:0000313" key="13">
    <source>
        <dbReference type="EMBL" id="CAA9209996.1"/>
    </source>
</evidence>
<evidence type="ECO:0000256" key="9">
    <source>
        <dbReference type="ARBA" id="ARBA00022748"/>
    </source>
</evidence>
<dbReference type="PRINTS" id="PR01414">
    <property type="entry name" value="CCMBBIOGNSIS"/>
</dbReference>
<dbReference type="Pfam" id="PF03379">
    <property type="entry name" value="CcmB"/>
    <property type="match status" value="1"/>
</dbReference>
<dbReference type="PANTHER" id="PTHR30070:SF1">
    <property type="entry name" value="CYTOCHROME C BIOGENESIS B-RELATED"/>
    <property type="match status" value="1"/>
</dbReference>
<keyword evidence="8 12" id="KW-0812">Transmembrane</keyword>
<reference evidence="13" key="1">
    <citation type="submission" date="2020-02" db="EMBL/GenBank/DDBJ databases">
        <authorList>
            <person name="Meier V. D."/>
        </authorList>
    </citation>
    <scope>NUCLEOTIDE SEQUENCE</scope>
    <source>
        <strain evidence="13">AVDCRST_MAG50</strain>
    </source>
</reference>
<keyword evidence="7" id="KW-0997">Cell inner membrane</keyword>
<organism evidence="13">
    <name type="scientific">uncultured Acidimicrobiales bacterium</name>
    <dbReference type="NCBI Taxonomy" id="310071"/>
    <lineage>
        <taxon>Bacteria</taxon>
        <taxon>Bacillati</taxon>
        <taxon>Actinomycetota</taxon>
        <taxon>Acidimicrobiia</taxon>
        <taxon>Acidimicrobiales</taxon>
        <taxon>environmental samples</taxon>
    </lineage>
</organism>
<evidence type="ECO:0000256" key="2">
    <source>
        <dbReference type="ARBA" id="ARBA00004429"/>
    </source>
</evidence>
<dbReference type="PANTHER" id="PTHR30070">
    <property type="entry name" value="HEME EXPORTER PROTEIN B"/>
    <property type="match status" value="1"/>
</dbReference>
<evidence type="ECO:0000256" key="11">
    <source>
        <dbReference type="ARBA" id="ARBA00023136"/>
    </source>
</evidence>
<name>A0A6J4GZA6_9ACTN</name>
<evidence type="ECO:0000256" key="10">
    <source>
        <dbReference type="ARBA" id="ARBA00022989"/>
    </source>
</evidence>